<evidence type="ECO:0000313" key="2">
    <source>
        <dbReference type="EMBL" id="MBB2890902.1"/>
    </source>
</evidence>
<keyword evidence="3" id="KW-1185">Reference proteome</keyword>
<gene>
    <name evidence="2" type="ORF">FHU39_000886</name>
</gene>
<dbReference type="PANTHER" id="PTHR35908">
    <property type="entry name" value="HYPOTHETICAL FUSION PROTEIN"/>
    <property type="match status" value="1"/>
</dbReference>
<evidence type="ECO:0000259" key="1">
    <source>
        <dbReference type="PROSITE" id="PS51819"/>
    </source>
</evidence>
<dbReference type="CDD" id="cd06587">
    <property type="entry name" value="VOC"/>
    <property type="match status" value="1"/>
</dbReference>
<protein>
    <submittedName>
        <fullName evidence="2">Putative enzyme related to lactoylglutathione lyase</fullName>
    </submittedName>
</protein>
<comment type="caution">
    <text evidence="2">The sequence shown here is derived from an EMBL/GenBank/DDBJ whole genome shotgun (WGS) entry which is preliminary data.</text>
</comment>
<reference evidence="2 3" key="1">
    <citation type="submission" date="2020-08" db="EMBL/GenBank/DDBJ databases">
        <title>Sequencing the genomes of 1000 actinobacteria strains.</title>
        <authorList>
            <person name="Klenk H.-P."/>
        </authorList>
    </citation>
    <scope>NUCLEOTIDE SEQUENCE [LARGE SCALE GENOMIC DNA]</scope>
    <source>
        <strain evidence="2 3">DSM 105369</strain>
    </source>
</reference>
<feature type="domain" description="VOC" evidence="1">
    <location>
        <begin position="10"/>
        <end position="122"/>
    </location>
</feature>
<evidence type="ECO:0000313" key="3">
    <source>
        <dbReference type="Proteomes" id="UP000559182"/>
    </source>
</evidence>
<dbReference type="RefSeq" id="WP_183319243.1">
    <property type="nucleotide sequence ID" value="NZ_JACHVQ010000001.1"/>
</dbReference>
<accession>A0A839N8C0</accession>
<name>A0A839N8C0_9MICO</name>
<dbReference type="Proteomes" id="UP000559182">
    <property type="component" value="Unassembled WGS sequence"/>
</dbReference>
<dbReference type="Pfam" id="PF18029">
    <property type="entry name" value="Glyoxalase_6"/>
    <property type="match status" value="1"/>
</dbReference>
<proteinExistence type="predicted"/>
<dbReference type="SUPFAM" id="SSF54593">
    <property type="entry name" value="Glyoxalase/Bleomycin resistance protein/Dihydroxybiphenyl dioxygenase"/>
    <property type="match status" value="1"/>
</dbReference>
<dbReference type="Gene3D" id="3.10.180.10">
    <property type="entry name" value="2,3-Dihydroxybiphenyl 1,2-Dioxygenase, domain 1"/>
    <property type="match status" value="1"/>
</dbReference>
<dbReference type="EMBL" id="JACHVQ010000001">
    <property type="protein sequence ID" value="MBB2890902.1"/>
    <property type="molecule type" value="Genomic_DNA"/>
</dbReference>
<dbReference type="PROSITE" id="PS51819">
    <property type="entry name" value="VOC"/>
    <property type="match status" value="1"/>
</dbReference>
<dbReference type="GO" id="GO:0016829">
    <property type="term" value="F:lyase activity"/>
    <property type="evidence" value="ECO:0007669"/>
    <property type="project" value="UniProtKB-KW"/>
</dbReference>
<dbReference type="InterPro" id="IPR037523">
    <property type="entry name" value="VOC_core"/>
</dbReference>
<keyword evidence="2" id="KW-0456">Lyase</keyword>
<dbReference type="InterPro" id="IPR029068">
    <property type="entry name" value="Glyas_Bleomycin-R_OHBP_Dase"/>
</dbReference>
<dbReference type="InterPro" id="IPR041581">
    <property type="entry name" value="Glyoxalase_6"/>
</dbReference>
<organism evidence="2 3">
    <name type="scientific">Flexivirga oryzae</name>
    <dbReference type="NCBI Taxonomy" id="1794944"/>
    <lineage>
        <taxon>Bacteria</taxon>
        <taxon>Bacillati</taxon>
        <taxon>Actinomycetota</taxon>
        <taxon>Actinomycetes</taxon>
        <taxon>Micrococcales</taxon>
        <taxon>Dermacoccaceae</taxon>
        <taxon>Flexivirga</taxon>
    </lineage>
</organism>
<dbReference type="AlphaFoldDB" id="A0A839N8C0"/>
<sequence length="126" mass="13592">MTDTTTPAASLGMVTIDCEDAAAMASFYSAVLGWPVAYQGEGYAMLQQGDQRLGFGETPDYQRPSWPDDGHKQFHLDLAGEDVEATVARCVELGATKPEQQPGETWTVLLDPAGHPFCVTNLANWG</sequence>
<dbReference type="PANTHER" id="PTHR35908:SF1">
    <property type="entry name" value="CONSERVED PROTEIN"/>
    <property type="match status" value="1"/>
</dbReference>